<keyword evidence="2" id="KW-0472">Membrane</keyword>
<keyword evidence="4" id="KW-1185">Reference proteome</keyword>
<evidence type="ECO:0000256" key="2">
    <source>
        <dbReference type="SAM" id="Phobius"/>
    </source>
</evidence>
<keyword evidence="2" id="KW-1133">Transmembrane helix</keyword>
<evidence type="ECO:0000313" key="4">
    <source>
        <dbReference type="Proteomes" id="UP000791080"/>
    </source>
</evidence>
<evidence type="ECO:0000256" key="1">
    <source>
        <dbReference type="SAM" id="MobiDB-lite"/>
    </source>
</evidence>
<protein>
    <submittedName>
        <fullName evidence="3">Uncharacterized protein</fullName>
    </submittedName>
</protein>
<dbReference type="Proteomes" id="UP000791080">
    <property type="component" value="Unassembled WGS sequence"/>
</dbReference>
<reference evidence="3 4" key="2">
    <citation type="submission" date="2022-06" db="EMBL/GenBank/DDBJ databases">
        <title>Genomic Encyclopedia of Type Strains, Phase I: the one thousand microbial genomes (KMG-I) project.</title>
        <authorList>
            <person name="Kyrpides N."/>
        </authorList>
    </citation>
    <scope>NUCLEOTIDE SEQUENCE [LARGE SCALE GENOMIC DNA]</scope>
    <source>
        <strain evidence="3 4">DSM 43889</strain>
    </source>
</reference>
<gene>
    <name evidence="3" type="ORF">G443_004869</name>
</gene>
<comment type="caution">
    <text evidence="3">The sequence shown here is derived from an EMBL/GenBank/DDBJ whole genome shotgun (WGS) entry which is preliminary data.</text>
</comment>
<feature type="region of interest" description="Disordered" evidence="1">
    <location>
        <begin position="139"/>
        <end position="167"/>
    </location>
</feature>
<feature type="transmembrane region" description="Helical" evidence="2">
    <location>
        <begin position="46"/>
        <end position="63"/>
    </location>
</feature>
<dbReference type="RefSeq" id="WP_026420106.1">
    <property type="nucleotide sequence ID" value="NZ_AUBJ02000001.1"/>
</dbReference>
<name>A0ABT1JQ04_ACTCY</name>
<organism evidence="3 4">
    <name type="scientific">Actinoalloteichus caeruleus DSM 43889</name>
    <dbReference type="NCBI Taxonomy" id="1120930"/>
    <lineage>
        <taxon>Bacteria</taxon>
        <taxon>Bacillati</taxon>
        <taxon>Actinomycetota</taxon>
        <taxon>Actinomycetes</taxon>
        <taxon>Pseudonocardiales</taxon>
        <taxon>Pseudonocardiaceae</taxon>
        <taxon>Actinoalloteichus</taxon>
        <taxon>Actinoalloteichus cyanogriseus</taxon>
    </lineage>
</organism>
<proteinExistence type="predicted"/>
<keyword evidence="2" id="KW-0812">Transmembrane</keyword>
<feature type="compositionally biased region" description="Basic and acidic residues" evidence="1">
    <location>
        <begin position="157"/>
        <end position="167"/>
    </location>
</feature>
<dbReference type="EMBL" id="AUBJ02000001">
    <property type="protein sequence ID" value="MCP2334599.1"/>
    <property type="molecule type" value="Genomic_DNA"/>
</dbReference>
<feature type="transmembrane region" description="Helical" evidence="2">
    <location>
        <begin position="70"/>
        <end position="88"/>
    </location>
</feature>
<accession>A0ABT1JQ04</accession>
<sequence>MRNSSRHITGAVLGVLLTPAIGWGLGWASGELVRAFRVFDVGVDLLLPSLVIVAIGLAIAVLTSERVSPVAALVPGVAFLAAGLLFMVSTGTATRVMGWLGSVSPALISLASFGLLLLLGTVLFASALMPGRWREPGTTGPAVGDGIGGHPGAPFPRPEDRSPWGTT</sequence>
<evidence type="ECO:0000313" key="3">
    <source>
        <dbReference type="EMBL" id="MCP2334599.1"/>
    </source>
</evidence>
<reference evidence="3 4" key="1">
    <citation type="submission" date="2013-07" db="EMBL/GenBank/DDBJ databases">
        <authorList>
            <consortium name="DOE Joint Genome Institute"/>
            <person name="Reeve W."/>
            <person name="Huntemann M."/>
            <person name="Han J."/>
            <person name="Chen A."/>
            <person name="Kyrpides N."/>
            <person name="Mavromatis K."/>
            <person name="Markowitz V."/>
            <person name="Palaniappan K."/>
            <person name="Ivanova N."/>
            <person name="Schaumberg A."/>
            <person name="Pati A."/>
            <person name="Liolios K."/>
            <person name="Nordberg H.P."/>
            <person name="Cantor M.N."/>
            <person name="Hua S.X."/>
            <person name="Woyke T."/>
        </authorList>
    </citation>
    <scope>NUCLEOTIDE SEQUENCE [LARGE SCALE GENOMIC DNA]</scope>
    <source>
        <strain evidence="3 4">DSM 43889</strain>
    </source>
</reference>
<feature type="transmembrane region" description="Helical" evidence="2">
    <location>
        <begin position="108"/>
        <end position="128"/>
    </location>
</feature>